<protein>
    <submittedName>
        <fullName evidence="3">Uncharacterized protein</fullName>
    </submittedName>
</protein>
<dbReference type="WBParaSite" id="PSAMB.scaffold873size39781.g9283.t1">
    <property type="protein sequence ID" value="PSAMB.scaffold873size39781.g9283.t1"/>
    <property type="gene ID" value="PSAMB.scaffold873size39781.g9283"/>
</dbReference>
<sequence length="99" mass="10966">MSVELVKQPKSDLSQLLELLESGGGENQSKASDSLPSTRSPTSQEQRRISDEAERPERKRRHSDRRNGSSGRVTDSPSNNQSNNQSNPQPIKRPALEPS</sequence>
<proteinExistence type="predicted"/>
<reference evidence="3" key="1">
    <citation type="submission" date="2022-11" db="UniProtKB">
        <authorList>
            <consortium name="WormBaseParasite"/>
        </authorList>
    </citation>
    <scope>IDENTIFICATION</scope>
</reference>
<feature type="compositionally biased region" description="Low complexity" evidence="1">
    <location>
        <begin position="76"/>
        <end position="90"/>
    </location>
</feature>
<evidence type="ECO:0000313" key="2">
    <source>
        <dbReference type="Proteomes" id="UP000887566"/>
    </source>
</evidence>
<dbReference type="Proteomes" id="UP000887566">
    <property type="component" value="Unplaced"/>
</dbReference>
<dbReference type="AlphaFoldDB" id="A0A914XND1"/>
<feature type="compositionally biased region" description="Basic and acidic residues" evidence="1">
    <location>
        <begin position="45"/>
        <end position="57"/>
    </location>
</feature>
<feature type="region of interest" description="Disordered" evidence="1">
    <location>
        <begin position="1"/>
        <end position="99"/>
    </location>
</feature>
<evidence type="ECO:0000313" key="3">
    <source>
        <dbReference type="WBParaSite" id="PSAMB.scaffold873size39781.g9283.t1"/>
    </source>
</evidence>
<accession>A0A914XND1</accession>
<keyword evidence="2" id="KW-1185">Reference proteome</keyword>
<organism evidence="2 3">
    <name type="scientific">Plectus sambesii</name>
    <dbReference type="NCBI Taxonomy" id="2011161"/>
    <lineage>
        <taxon>Eukaryota</taxon>
        <taxon>Metazoa</taxon>
        <taxon>Ecdysozoa</taxon>
        <taxon>Nematoda</taxon>
        <taxon>Chromadorea</taxon>
        <taxon>Plectida</taxon>
        <taxon>Plectina</taxon>
        <taxon>Plectoidea</taxon>
        <taxon>Plectidae</taxon>
        <taxon>Plectus</taxon>
    </lineage>
</organism>
<feature type="compositionally biased region" description="Polar residues" evidence="1">
    <location>
        <begin position="30"/>
        <end position="44"/>
    </location>
</feature>
<name>A0A914XND1_9BILA</name>
<evidence type="ECO:0000256" key="1">
    <source>
        <dbReference type="SAM" id="MobiDB-lite"/>
    </source>
</evidence>